<dbReference type="AlphaFoldDB" id="A0A8B7NDJ3"/>
<evidence type="ECO:0000313" key="3">
    <source>
        <dbReference type="RefSeq" id="XP_018011668.1"/>
    </source>
</evidence>
<dbReference type="GeneID" id="108668919"/>
<evidence type="ECO:0000313" key="2">
    <source>
        <dbReference type="RefSeq" id="XP_018011667.1"/>
    </source>
</evidence>
<reference evidence="2 3" key="1">
    <citation type="submission" date="2025-04" db="UniProtKB">
        <authorList>
            <consortium name="RefSeq"/>
        </authorList>
    </citation>
    <scope>IDENTIFICATION</scope>
    <source>
        <tissue evidence="2 3">Whole organism</tissue>
    </source>
</reference>
<gene>
    <name evidence="2 3 4" type="primary">LOC108668919</name>
</gene>
<accession>A0A8B7NDJ3</accession>
<dbReference type="KEGG" id="hazt:108668919"/>
<dbReference type="Proteomes" id="UP000694843">
    <property type="component" value="Unplaced"/>
</dbReference>
<dbReference type="RefSeq" id="XP_018011668.1">
    <property type="nucleotide sequence ID" value="XM_018156179.1"/>
</dbReference>
<dbReference type="OrthoDB" id="8251268at2759"/>
<dbReference type="RefSeq" id="XP_047736378.1">
    <property type="nucleotide sequence ID" value="XM_047880422.1"/>
</dbReference>
<keyword evidence="1" id="KW-1185">Reference proteome</keyword>
<dbReference type="RefSeq" id="XP_018011667.1">
    <property type="nucleotide sequence ID" value="XM_018156178.2"/>
</dbReference>
<organism evidence="1 3">
    <name type="scientific">Hyalella azteca</name>
    <name type="common">Amphipod</name>
    <dbReference type="NCBI Taxonomy" id="294128"/>
    <lineage>
        <taxon>Eukaryota</taxon>
        <taxon>Metazoa</taxon>
        <taxon>Ecdysozoa</taxon>
        <taxon>Arthropoda</taxon>
        <taxon>Crustacea</taxon>
        <taxon>Multicrustacea</taxon>
        <taxon>Malacostraca</taxon>
        <taxon>Eumalacostraca</taxon>
        <taxon>Peracarida</taxon>
        <taxon>Amphipoda</taxon>
        <taxon>Senticaudata</taxon>
        <taxon>Talitrida</taxon>
        <taxon>Talitroidea</taxon>
        <taxon>Hyalellidae</taxon>
        <taxon>Hyalella</taxon>
    </lineage>
</organism>
<sequence>MATQTKSRDEVVELEIESIGSKYKFSKKLRGNWMMFFSKEYMNDMWAKAKDLYRAGQLHGIISLKMSTTTRVRNTADAQLTYGAIHYCCGPHTNRVLVLEYGKDLVKKMQYFCNTSGFIGYNAEDQSKIKKKTPRAREQYLYRLPVPTYDHLEQRSVVCSEPPIEVPSQVLTREWVTEVVGDFIKEPADFDQYCTWMMYFPRGTPHDSAWVSACRLYRAGELFDVAYISTSTAKPLPDKKNDADGVVRFYCRDNIPTSQLEQCGKNLINKLNYSAKFGSLCCYSYQAFLNRRVRVVLCRVLRSSVSFK</sequence>
<evidence type="ECO:0000313" key="4">
    <source>
        <dbReference type="RefSeq" id="XP_047736378.1"/>
    </source>
</evidence>
<protein>
    <submittedName>
        <fullName evidence="2 3">Uncharacterized protein LOC108668919</fullName>
    </submittedName>
</protein>
<name>A0A8B7NDJ3_HYAAZ</name>
<evidence type="ECO:0000313" key="1">
    <source>
        <dbReference type="Proteomes" id="UP000694843"/>
    </source>
</evidence>
<proteinExistence type="predicted"/>